<dbReference type="PROSITE" id="PS51257">
    <property type="entry name" value="PROKAR_LIPOPROTEIN"/>
    <property type="match status" value="1"/>
</dbReference>
<evidence type="ECO:0000256" key="1">
    <source>
        <dbReference type="SAM" id="SignalP"/>
    </source>
</evidence>
<dbReference type="STRING" id="1437610.BREU_1644"/>
<dbReference type="InterPro" id="IPR006059">
    <property type="entry name" value="SBP"/>
</dbReference>
<dbReference type="PANTHER" id="PTHR43649">
    <property type="entry name" value="ARABINOSE-BINDING PROTEIN-RELATED"/>
    <property type="match status" value="1"/>
</dbReference>
<dbReference type="eggNOG" id="COG1653">
    <property type="taxonomic scope" value="Bacteria"/>
</dbReference>
<dbReference type="Proteomes" id="UP000028984">
    <property type="component" value="Unassembled WGS sequence"/>
</dbReference>
<evidence type="ECO:0000313" key="2">
    <source>
        <dbReference type="EMBL" id="KFI86581.1"/>
    </source>
</evidence>
<dbReference type="Gene3D" id="3.40.190.10">
    <property type="entry name" value="Periplasmic binding protein-like II"/>
    <property type="match status" value="2"/>
</dbReference>
<protein>
    <submittedName>
        <fullName evidence="2">Sugar-binding lipoprotein</fullName>
    </submittedName>
</protein>
<dbReference type="PANTHER" id="PTHR43649:SF14">
    <property type="entry name" value="BLR3389 PROTEIN"/>
    <property type="match status" value="1"/>
</dbReference>
<dbReference type="AlphaFoldDB" id="A0A087CTI1"/>
<accession>A0A087CTI1</accession>
<dbReference type="OrthoDB" id="358201at2"/>
<feature type="chain" id="PRO_5039649662" evidence="1">
    <location>
        <begin position="21"/>
        <end position="435"/>
    </location>
</feature>
<proteinExistence type="predicted"/>
<gene>
    <name evidence="2" type="ORF">BREU_1644</name>
</gene>
<organism evidence="2 3">
    <name type="scientific">Bifidobacterium reuteri DSM 23975</name>
    <dbReference type="NCBI Taxonomy" id="1437610"/>
    <lineage>
        <taxon>Bacteria</taxon>
        <taxon>Bacillati</taxon>
        <taxon>Actinomycetota</taxon>
        <taxon>Actinomycetes</taxon>
        <taxon>Bifidobacteriales</taxon>
        <taxon>Bifidobacteriaceae</taxon>
        <taxon>Bifidobacterium</taxon>
    </lineage>
</organism>
<dbReference type="EMBL" id="JGZK01000004">
    <property type="protein sequence ID" value="KFI86581.1"/>
    <property type="molecule type" value="Genomic_DNA"/>
</dbReference>
<sequence>MKMKRFVAAAIAAVSCLSFAACGSDTASKDENVIHIMSSGDSSANMERALVDEYNKTADVKAVLDLVTSADYQNKLQTVMSNPKSDSAPDIFFNWADALMIQYARADVSAPLDEYMEKDPELKDNFLPSILDAAKVDGKYYGIPVRGVQPIVLFYNKKVLSDNGIEAPTTFDEFCDACEKLKSAGLTPIALGGGDQWPTLNWYSVIYQQVMGNDDVQKMMDGGVDEWSSPKSKKALEIIRDMVEKGYFGTTYDSVKHTDGAAPALLEQGKAGFELMGSFGYSGHKAAAPEFTNDDLGYMVFPPIDGVKGDAKDLVGNPCNYFSMNKYTKHPEACVEFLKMLYSDKCVEDQLKAGNLPATTNASEMVEKVVDNASDGAFLEWESQALTDAPHFMITWTPNHVSSSSQPMLDGMQQYFNGSIDMGTFIDEMKALPTE</sequence>
<evidence type="ECO:0000313" key="3">
    <source>
        <dbReference type="Proteomes" id="UP000028984"/>
    </source>
</evidence>
<reference evidence="2 3" key="1">
    <citation type="submission" date="2014-03" db="EMBL/GenBank/DDBJ databases">
        <title>Genomics of Bifidobacteria.</title>
        <authorList>
            <person name="Ventura M."/>
            <person name="Milani C."/>
            <person name="Lugli G.A."/>
        </authorList>
    </citation>
    <scope>NUCLEOTIDE SEQUENCE [LARGE SCALE GENOMIC DNA]</scope>
    <source>
        <strain evidence="2 3">DSM 23975</strain>
    </source>
</reference>
<keyword evidence="1" id="KW-0732">Signal</keyword>
<dbReference type="InterPro" id="IPR050490">
    <property type="entry name" value="Bact_solute-bd_prot1"/>
</dbReference>
<keyword evidence="3" id="KW-1185">Reference proteome</keyword>
<feature type="signal peptide" evidence="1">
    <location>
        <begin position="1"/>
        <end position="20"/>
    </location>
</feature>
<keyword evidence="2" id="KW-0449">Lipoprotein</keyword>
<dbReference type="SUPFAM" id="SSF53850">
    <property type="entry name" value="Periplasmic binding protein-like II"/>
    <property type="match status" value="1"/>
</dbReference>
<dbReference type="RefSeq" id="WP_004219837.1">
    <property type="nucleotide sequence ID" value="NZ_JDUW01000004.1"/>
</dbReference>
<comment type="caution">
    <text evidence="2">The sequence shown here is derived from an EMBL/GenBank/DDBJ whole genome shotgun (WGS) entry which is preliminary data.</text>
</comment>
<dbReference type="GeneID" id="45598968"/>
<name>A0A087CTI1_9BIFI</name>
<dbReference type="Pfam" id="PF01547">
    <property type="entry name" value="SBP_bac_1"/>
    <property type="match status" value="1"/>
</dbReference>